<feature type="transmembrane region" description="Helical" evidence="1">
    <location>
        <begin position="122"/>
        <end position="141"/>
    </location>
</feature>
<evidence type="ECO:0000313" key="3">
    <source>
        <dbReference type="Proteomes" id="UP001500454"/>
    </source>
</evidence>
<dbReference type="EMBL" id="BAABHA010000010">
    <property type="protein sequence ID" value="GAA4385097.1"/>
    <property type="molecule type" value="Genomic_DNA"/>
</dbReference>
<feature type="transmembrane region" description="Helical" evidence="1">
    <location>
        <begin position="54"/>
        <end position="76"/>
    </location>
</feature>
<feature type="transmembrane region" description="Helical" evidence="1">
    <location>
        <begin position="191"/>
        <end position="216"/>
    </location>
</feature>
<keyword evidence="1" id="KW-0472">Membrane</keyword>
<evidence type="ECO:0000256" key="1">
    <source>
        <dbReference type="SAM" id="Phobius"/>
    </source>
</evidence>
<organism evidence="2 3">
    <name type="scientific">Hymenobacter koreensis</name>
    <dbReference type="NCBI Taxonomy" id="1084523"/>
    <lineage>
        <taxon>Bacteria</taxon>
        <taxon>Pseudomonadati</taxon>
        <taxon>Bacteroidota</taxon>
        <taxon>Cytophagia</taxon>
        <taxon>Cytophagales</taxon>
        <taxon>Hymenobacteraceae</taxon>
        <taxon>Hymenobacter</taxon>
    </lineage>
</organism>
<dbReference type="InterPro" id="IPR018750">
    <property type="entry name" value="DUF2306_membrane"/>
</dbReference>
<accession>A0ABP8J5L4</accession>
<protein>
    <submittedName>
        <fullName evidence="2">DUF2306 domain-containing protein</fullName>
    </submittedName>
</protein>
<feature type="transmembrane region" description="Helical" evidence="1">
    <location>
        <begin position="12"/>
        <end position="34"/>
    </location>
</feature>
<gene>
    <name evidence="2" type="ORF">GCM10023186_28150</name>
</gene>
<keyword evidence="1" id="KW-0812">Transmembrane</keyword>
<feature type="transmembrane region" description="Helical" evidence="1">
    <location>
        <begin position="153"/>
        <end position="171"/>
    </location>
</feature>
<evidence type="ECO:0000313" key="2">
    <source>
        <dbReference type="EMBL" id="GAA4385097.1"/>
    </source>
</evidence>
<proteinExistence type="predicted"/>
<comment type="caution">
    <text evidence="2">The sequence shown here is derived from an EMBL/GenBank/DDBJ whole genome shotgun (WGS) entry which is preliminary data.</text>
</comment>
<name>A0ABP8J5L4_9BACT</name>
<reference evidence="3" key="1">
    <citation type="journal article" date="2019" name="Int. J. Syst. Evol. Microbiol.">
        <title>The Global Catalogue of Microorganisms (GCM) 10K type strain sequencing project: providing services to taxonomists for standard genome sequencing and annotation.</title>
        <authorList>
            <consortium name="The Broad Institute Genomics Platform"/>
            <consortium name="The Broad Institute Genome Sequencing Center for Infectious Disease"/>
            <person name="Wu L."/>
            <person name="Ma J."/>
        </authorList>
    </citation>
    <scope>NUCLEOTIDE SEQUENCE [LARGE SCALE GENOMIC DNA]</scope>
    <source>
        <strain evidence="3">JCM 17924</strain>
    </source>
</reference>
<dbReference type="RefSeq" id="WP_345225246.1">
    <property type="nucleotide sequence ID" value="NZ_BAABHA010000010.1"/>
</dbReference>
<feature type="transmembrane region" description="Helical" evidence="1">
    <location>
        <begin position="96"/>
        <end position="116"/>
    </location>
</feature>
<keyword evidence="1" id="KW-1133">Transmembrane helix</keyword>
<keyword evidence="3" id="KW-1185">Reference proteome</keyword>
<dbReference type="Pfam" id="PF10067">
    <property type="entry name" value="DUF2306"/>
    <property type="match status" value="1"/>
</dbReference>
<dbReference type="Proteomes" id="UP001500454">
    <property type="component" value="Unassembled WGS sequence"/>
</dbReference>
<sequence length="238" mass="26805">MLLSSAVYRSTQVVAGVAITLFIGLMLKMVMPYLSFEPGIHFLTTKSAAINENALFRVGFYVHITSSCWVLVIGLLQFFPALWRNRRKVHQQLGKAYIVSILALAAPSGLVLAFFANGGLSAKVGFTMQCVVWWLCTYQAYRLARQRQWEAHIQWMLRSFLVTLAAMSLRLESYTLYYAFGTKPIETYLTVVWLSWTGNLLLAEALIQAGAARYLLRDFYKNTISTALSQPQNQAVPA</sequence>